<evidence type="ECO:0000313" key="2">
    <source>
        <dbReference type="Proteomes" id="UP000481288"/>
    </source>
</evidence>
<comment type="caution">
    <text evidence="1">The sequence shown here is derived from an EMBL/GenBank/DDBJ whole genome shotgun (WGS) entry which is preliminary data.</text>
</comment>
<dbReference type="Proteomes" id="UP000481288">
    <property type="component" value="Unassembled WGS sequence"/>
</dbReference>
<dbReference type="AlphaFoldDB" id="A0A7D8UT43"/>
<keyword evidence="2" id="KW-1185">Reference proteome</keyword>
<dbReference type="EMBL" id="QGMG01000309">
    <property type="protein sequence ID" value="TVY54739.1"/>
    <property type="molecule type" value="Genomic_DNA"/>
</dbReference>
<proteinExistence type="predicted"/>
<gene>
    <name evidence="1" type="ORF">LCER1_G006132</name>
</gene>
<dbReference type="OrthoDB" id="3555020at2759"/>
<protein>
    <submittedName>
        <fullName evidence="1">Uncharacterized protein</fullName>
    </submittedName>
</protein>
<accession>A0A7D8UT43</accession>
<name>A0A7D8UT43_9HELO</name>
<sequence length="115" mass="13546">MLAYRKLAMLAGLHKQGVNEEGLLRRGAKLFEEIQSKRRHQDCKMSATPKTFKIVQKKSYSSSQDGRFERPNGSWETPIWDKGKLIGYWLMYQFDPDFQDYEDDLPKGKERFRPA</sequence>
<organism evidence="1 2">
    <name type="scientific">Lachnellula cervina</name>
    <dbReference type="NCBI Taxonomy" id="1316786"/>
    <lineage>
        <taxon>Eukaryota</taxon>
        <taxon>Fungi</taxon>
        <taxon>Dikarya</taxon>
        <taxon>Ascomycota</taxon>
        <taxon>Pezizomycotina</taxon>
        <taxon>Leotiomycetes</taxon>
        <taxon>Helotiales</taxon>
        <taxon>Lachnaceae</taxon>
        <taxon>Lachnellula</taxon>
    </lineage>
</organism>
<evidence type="ECO:0000313" key="1">
    <source>
        <dbReference type="EMBL" id="TVY54739.1"/>
    </source>
</evidence>
<reference evidence="1 2" key="1">
    <citation type="submission" date="2018-05" db="EMBL/GenBank/DDBJ databases">
        <title>Whole genome sequencing for identification of molecular markers to develop diagnostic detection tools for the regulated plant pathogen Lachnellula willkommii.</title>
        <authorList>
            <person name="Giroux E."/>
            <person name="Bilodeau G."/>
        </authorList>
    </citation>
    <scope>NUCLEOTIDE SEQUENCE [LARGE SCALE GENOMIC DNA]</scope>
    <source>
        <strain evidence="1 2">CBS 625.97</strain>
    </source>
</reference>